<comment type="similarity">
    <text evidence="7">Belongs to the TonB-dependent receptor family.</text>
</comment>
<protein>
    <recommendedName>
        <fullName evidence="13">Outer membrane protein beta-barrel domain-containing protein</fullName>
    </recommendedName>
</protein>
<dbReference type="PROSITE" id="PS52016">
    <property type="entry name" value="TONB_DEPENDENT_REC_3"/>
    <property type="match status" value="1"/>
</dbReference>
<evidence type="ECO:0000313" key="11">
    <source>
        <dbReference type="EMBL" id="PKQ64236.1"/>
    </source>
</evidence>
<comment type="caution">
    <text evidence="11">The sequence shown here is derived from an EMBL/GenBank/DDBJ whole genome shotgun (WGS) entry which is preliminary data.</text>
</comment>
<sequence length="781" mass="89460">MKITILTLITFLLLVWSNTMLLGQKLEIKGQVFENKRNESLPFTQVALFEKESNVSLSGTLTDDLGNFTLPVLSKTSYRIQIQFLGYESHVSEIQVDTTSVDLGKIILQASAQNLAEIIVTAEKKTIGKEDGNWVLYPDKLPDGGTNTTIELLSTLPAVAVDMDDNVSIRGRQVTILIDGVKSDDLGALDQISPSSIAKIEVIQNPSAKYDAEGSVINIQLKSPLQSSSSTRLKANVDHFGNHQESFITNKRYKNWGGFLQGSSNRNQFDSKIYSVRENFINQYTPFILEHRTDNVENNSIQFRGGINHRFSKNHFIKFDAQWQENDYSPNLSSDKENRNQEMELLKSTLQNQQTDKDKNMNLLRAQYIGNWDTQTLKIRLNYRNQKETEDRNFQSEDFLPNGDRSSANPYLRNDYQDIKINDLQTAVDYEKSWTEGLKLEAGADYSIEEQNQNSLQEKFDYNLNDWKNNPSKTFDYQYNKSTSAIYGILNGKKNNWHAFVGARLRSIQLKTENFGDEITNKQSNAYLSVLPSITLGHESEFSGISFSYKKSQKIPHANRLNSYRNDANPLNVTFGNPDLKPEKEHSLSLDFSWHNEKYQMSIAAFERIIKDVVMTEYSFVGDTLFRTYKNMATQYLHGSEYTFTYKLIKWCRLNGSASIFHQTFSGESLSIPQKSIWSYNAKIAAYVQLPKNYSMQANYTNNSKTISTYGLKGKLYNLDLGISKSLLDKKLQLSLRGVNLLDSKKQWNESENMQFTSRSTKYQDTRRLVLGVIYKWSHSQ</sequence>
<dbReference type="Pfam" id="PF14905">
    <property type="entry name" value="OMP_b-brl_3"/>
    <property type="match status" value="1"/>
</dbReference>
<dbReference type="GO" id="GO:0009279">
    <property type="term" value="C:cell outer membrane"/>
    <property type="evidence" value="ECO:0007669"/>
    <property type="project" value="UniProtKB-SubCell"/>
</dbReference>
<dbReference type="InterPro" id="IPR041700">
    <property type="entry name" value="OMP_b-brl_3"/>
</dbReference>
<evidence type="ECO:0008006" key="13">
    <source>
        <dbReference type="Google" id="ProtNLM"/>
    </source>
</evidence>
<dbReference type="Gene3D" id="2.40.170.20">
    <property type="entry name" value="TonB-dependent receptor, beta-barrel domain"/>
    <property type="match status" value="1"/>
</dbReference>
<evidence type="ECO:0000256" key="6">
    <source>
        <dbReference type="ARBA" id="ARBA00023237"/>
    </source>
</evidence>
<dbReference type="InterPro" id="IPR037066">
    <property type="entry name" value="Plug_dom_sf"/>
</dbReference>
<dbReference type="InterPro" id="IPR012910">
    <property type="entry name" value="Plug_dom"/>
</dbReference>
<dbReference type="RefSeq" id="WP_101260375.1">
    <property type="nucleotide sequence ID" value="NZ_MVDD01000003.1"/>
</dbReference>
<reference evidence="11 12" key="1">
    <citation type="journal article" date="2017" name="Front. Microbiol.">
        <title>Labilibaculum manganireducens gen. nov., sp. nov. and Labilibaculum filiforme sp. nov., Novel Bacteroidetes Isolated from Subsurface Sediments of the Baltic Sea.</title>
        <authorList>
            <person name="Vandieken V."/>
            <person name="Marshall I.P."/>
            <person name="Niemann H."/>
            <person name="Engelen B."/>
            <person name="Cypionka H."/>
        </authorList>
    </citation>
    <scope>NUCLEOTIDE SEQUENCE [LARGE SCALE GENOMIC DNA]</scope>
    <source>
        <strain evidence="11 12">59.16B</strain>
    </source>
</reference>
<evidence type="ECO:0000313" key="12">
    <source>
        <dbReference type="Proteomes" id="UP000233535"/>
    </source>
</evidence>
<dbReference type="AlphaFoldDB" id="A0A2N3I1P6"/>
<name>A0A2N3I1P6_9BACT</name>
<keyword evidence="12" id="KW-1185">Reference proteome</keyword>
<dbReference type="InterPro" id="IPR008969">
    <property type="entry name" value="CarboxyPept-like_regulatory"/>
</dbReference>
<keyword evidence="6 7" id="KW-0998">Cell outer membrane</keyword>
<keyword evidence="5 7" id="KW-0472">Membrane</keyword>
<feature type="domain" description="TonB-dependent receptor plug" evidence="9">
    <location>
        <begin position="138"/>
        <end position="213"/>
    </location>
</feature>
<dbReference type="InterPro" id="IPR036942">
    <property type="entry name" value="Beta-barrel_TonB_sf"/>
</dbReference>
<evidence type="ECO:0000256" key="2">
    <source>
        <dbReference type="ARBA" id="ARBA00022448"/>
    </source>
</evidence>
<dbReference type="EMBL" id="MVDD01000003">
    <property type="protein sequence ID" value="PKQ64236.1"/>
    <property type="molecule type" value="Genomic_DNA"/>
</dbReference>
<evidence type="ECO:0000259" key="10">
    <source>
        <dbReference type="Pfam" id="PF14905"/>
    </source>
</evidence>
<dbReference type="SUPFAM" id="SSF49464">
    <property type="entry name" value="Carboxypeptidase regulatory domain-like"/>
    <property type="match status" value="1"/>
</dbReference>
<feature type="domain" description="Outer membrane protein beta-barrel" evidence="10">
    <location>
        <begin position="374"/>
        <end position="775"/>
    </location>
</feature>
<dbReference type="InterPro" id="IPR039426">
    <property type="entry name" value="TonB-dep_rcpt-like"/>
</dbReference>
<keyword evidence="3 7" id="KW-1134">Transmembrane beta strand</keyword>
<evidence type="ECO:0000256" key="5">
    <source>
        <dbReference type="ARBA" id="ARBA00023136"/>
    </source>
</evidence>
<feature type="region of interest" description="Disordered" evidence="8">
    <location>
        <begin position="389"/>
        <end position="411"/>
    </location>
</feature>
<evidence type="ECO:0000256" key="3">
    <source>
        <dbReference type="ARBA" id="ARBA00022452"/>
    </source>
</evidence>
<evidence type="ECO:0000259" key="9">
    <source>
        <dbReference type="Pfam" id="PF07715"/>
    </source>
</evidence>
<dbReference type="SUPFAM" id="SSF56935">
    <property type="entry name" value="Porins"/>
    <property type="match status" value="1"/>
</dbReference>
<organism evidence="11 12">
    <name type="scientific">Labilibaculum filiforme</name>
    <dbReference type="NCBI Taxonomy" id="1940526"/>
    <lineage>
        <taxon>Bacteria</taxon>
        <taxon>Pseudomonadati</taxon>
        <taxon>Bacteroidota</taxon>
        <taxon>Bacteroidia</taxon>
        <taxon>Marinilabiliales</taxon>
        <taxon>Marinifilaceae</taxon>
        <taxon>Labilibaculum</taxon>
    </lineage>
</organism>
<keyword evidence="4 7" id="KW-0812">Transmembrane</keyword>
<gene>
    <name evidence="11" type="ORF">BZG02_05285</name>
</gene>
<dbReference type="Pfam" id="PF07715">
    <property type="entry name" value="Plug"/>
    <property type="match status" value="1"/>
</dbReference>
<proteinExistence type="inferred from homology"/>
<evidence type="ECO:0000256" key="7">
    <source>
        <dbReference type="PROSITE-ProRule" id="PRU01360"/>
    </source>
</evidence>
<keyword evidence="2 7" id="KW-0813">Transport</keyword>
<dbReference type="Pfam" id="PF13715">
    <property type="entry name" value="CarbopepD_reg_2"/>
    <property type="match status" value="1"/>
</dbReference>
<dbReference type="Gene3D" id="2.170.130.10">
    <property type="entry name" value="TonB-dependent receptor, plug domain"/>
    <property type="match status" value="1"/>
</dbReference>
<evidence type="ECO:0000256" key="8">
    <source>
        <dbReference type="SAM" id="MobiDB-lite"/>
    </source>
</evidence>
<comment type="subcellular location">
    <subcellularLocation>
        <location evidence="1 7">Cell outer membrane</location>
        <topology evidence="1 7">Multi-pass membrane protein</topology>
    </subcellularLocation>
</comment>
<dbReference type="OrthoDB" id="905020at2"/>
<dbReference type="Proteomes" id="UP000233535">
    <property type="component" value="Unassembled WGS sequence"/>
</dbReference>
<accession>A0A2N3I1P6</accession>
<evidence type="ECO:0000256" key="4">
    <source>
        <dbReference type="ARBA" id="ARBA00022692"/>
    </source>
</evidence>
<evidence type="ECO:0000256" key="1">
    <source>
        <dbReference type="ARBA" id="ARBA00004571"/>
    </source>
</evidence>